<dbReference type="Proteomes" id="UP000765509">
    <property type="component" value="Unassembled WGS sequence"/>
</dbReference>
<dbReference type="EMBL" id="AVOT02042159">
    <property type="protein sequence ID" value="MBW0537541.1"/>
    <property type="molecule type" value="Genomic_DNA"/>
</dbReference>
<keyword evidence="3" id="KW-1185">Reference proteome</keyword>
<evidence type="ECO:0000313" key="2">
    <source>
        <dbReference type="EMBL" id="MBW0537541.1"/>
    </source>
</evidence>
<protein>
    <submittedName>
        <fullName evidence="2">Uncharacterized protein</fullName>
    </submittedName>
</protein>
<evidence type="ECO:0000256" key="1">
    <source>
        <dbReference type="SAM" id="MobiDB-lite"/>
    </source>
</evidence>
<feature type="compositionally biased region" description="Low complexity" evidence="1">
    <location>
        <begin position="108"/>
        <end position="118"/>
    </location>
</feature>
<dbReference type="AlphaFoldDB" id="A0A9Q3FBZ4"/>
<comment type="caution">
    <text evidence="2">The sequence shown here is derived from an EMBL/GenBank/DDBJ whole genome shotgun (WGS) entry which is preliminary data.</text>
</comment>
<organism evidence="2 3">
    <name type="scientific">Austropuccinia psidii MF-1</name>
    <dbReference type="NCBI Taxonomy" id="1389203"/>
    <lineage>
        <taxon>Eukaryota</taxon>
        <taxon>Fungi</taxon>
        <taxon>Dikarya</taxon>
        <taxon>Basidiomycota</taxon>
        <taxon>Pucciniomycotina</taxon>
        <taxon>Pucciniomycetes</taxon>
        <taxon>Pucciniales</taxon>
        <taxon>Sphaerophragmiaceae</taxon>
        <taxon>Austropuccinia</taxon>
    </lineage>
</organism>
<gene>
    <name evidence="2" type="ORF">O181_077256</name>
</gene>
<name>A0A9Q3FBZ4_9BASI</name>
<proteinExistence type="predicted"/>
<reference evidence="2" key="1">
    <citation type="submission" date="2021-03" db="EMBL/GenBank/DDBJ databases">
        <title>Draft genome sequence of rust myrtle Austropuccinia psidii MF-1, a brazilian biotype.</title>
        <authorList>
            <person name="Quecine M.C."/>
            <person name="Pachon D.M.R."/>
            <person name="Bonatelli M.L."/>
            <person name="Correr F.H."/>
            <person name="Franceschini L.M."/>
            <person name="Leite T.F."/>
            <person name="Margarido G.R.A."/>
            <person name="Almeida C.A."/>
            <person name="Ferrarezi J.A."/>
            <person name="Labate C.A."/>
        </authorList>
    </citation>
    <scope>NUCLEOTIDE SEQUENCE</scope>
    <source>
        <strain evidence="2">MF-1</strain>
    </source>
</reference>
<feature type="region of interest" description="Disordered" evidence="1">
    <location>
        <begin position="105"/>
        <end position="131"/>
    </location>
</feature>
<feature type="region of interest" description="Disordered" evidence="1">
    <location>
        <begin position="1"/>
        <end position="84"/>
    </location>
</feature>
<sequence length="145" mass="15616">MPVKHSSPAKQTRSQDKAQALLTPTQRAPLDSTPADPQGPVSKLLVKNSVEEEEYDGTESVPAPMGESQGNGGPTIAQSNKPVSHQSKQFLLAIMQQMTQIRANIQEASSSAASRPPAFKTPSMKPPKCFDRTQPLKVTSFIQSC</sequence>
<accession>A0A9Q3FBZ4</accession>
<evidence type="ECO:0000313" key="3">
    <source>
        <dbReference type="Proteomes" id="UP000765509"/>
    </source>
</evidence>